<dbReference type="PANTHER" id="PTHR43046:SF14">
    <property type="entry name" value="MUTT_NUDIX FAMILY PROTEIN"/>
    <property type="match status" value="1"/>
</dbReference>
<reference evidence="5 6" key="1">
    <citation type="journal article" date="2016" name="Nat. Commun.">
        <title>Thousands of microbial genomes shed light on interconnected biogeochemical processes in an aquifer system.</title>
        <authorList>
            <person name="Anantharaman K."/>
            <person name="Brown C.T."/>
            <person name="Hug L.A."/>
            <person name="Sharon I."/>
            <person name="Castelle C.J."/>
            <person name="Probst A.J."/>
            <person name="Thomas B.C."/>
            <person name="Singh A."/>
            <person name="Wilkins M.J."/>
            <person name="Karaoz U."/>
            <person name="Brodie E.L."/>
            <person name="Williams K.H."/>
            <person name="Hubbard S.S."/>
            <person name="Banfield J.F."/>
        </authorList>
    </citation>
    <scope>NUCLEOTIDE SEQUENCE [LARGE SCALE GENOMIC DNA]</scope>
</reference>
<dbReference type="InterPro" id="IPR020084">
    <property type="entry name" value="NUDIX_hydrolase_CS"/>
</dbReference>
<dbReference type="AlphaFoldDB" id="A0A1G1YYQ0"/>
<evidence type="ECO:0000256" key="3">
    <source>
        <dbReference type="RuleBase" id="RU003476"/>
    </source>
</evidence>
<dbReference type="InterPro" id="IPR000086">
    <property type="entry name" value="NUDIX_hydrolase_dom"/>
</dbReference>
<name>A0A1G1YYQ0_9BACT</name>
<dbReference type="Proteomes" id="UP000178651">
    <property type="component" value="Unassembled WGS sequence"/>
</dbReference>
<feature type="domain" description="Nudix hydrolase" evidence="4">
    <location>
        <begin position="10"/>
        <end position="132"/>
    </location>
</feature>
<dbReference type="Pfam" id="PF00293">
    <property type="entry name" value="NUDIX"/>
    <property type="match status" value="1"/>
</dbReference>
<evidence type="ECO:0000259" key="4">
    <source>
        <dbReference type="PROSITE" id="PS51462"/>
    </source>
</evidence>
<gene>
    <name evidence="5" type="ORF">A3D47_01025</name>
</gene>
<accession>A0A1G1YYQ0</accession>
<evidence type="ECO:0000313" key="6">
    <source>
        <dbReference type="Proteomes" id="UP000178651"/>
    </source>
</evidence>
<dbReference type="PROSITE" id="PS00893">
    <property type="entry name" value="NUDIX_BOX"/>
    <property type="match status" value="1"/>
</dbReference>
<evidence type="ECO:0000256" key="1">
    <source>
        <dbReference type="ARBA" id="ARBA00001946"/>
    </source>
</evidence>
<dbReference type="InterPro" id="IPR020476">
    <property type="entry name" value="Nudix_hydrolase"/>
</dbReference>
<dbReference type="PROSITE" id="PS51462">
    <property type="entry name" value="NUDIX"/>
    <property type="match status" value="1"/>
</dbReference>
<dbReference type="PRINTS" id="PR00502">
    <property type="entry name" value="NUDIXFAMILY"/>
</dbReference>
<dbReference type="CDD" id="cd02883">
    <property type="entry name" value="NUDIX_Hydrolase"/>
    <property type="match status" value="1"/>
</dbReference>
<proteinExistence type="inferred from homology"/>
<dbReference type="GO" id="GO:0016787">
    <property type="term" value="F:hydrolase activity"/>
    <property type="evidence" value="ECO:0007669"/>
    <property type="project" value="UniProtKB-KW"/>
</dbReference>
<comment type="cofactor">
    <cofactor evidence="1">
        <name>Mg(2+)</name>
        <dbReference type="ChEBI" id="CHEBI:18420"/>
    </cofactor>
</comment>
<comment type="caution">
    <text evidence="5">The sequence shown here is derived from an EMBL/GenBank/DDBJ whole genome shotgun (WGS) entry which is preliminary data.</text>
</comment>
<evidence type="ECO:0000256" key="2">
    <source>
        <dbReference type="ARBA" id="ARBA00022801"/>
    </source>
</evidence>
<sequence>MIFYWFLVRPKTSGVKCLIEQNGKFLMIRNTYGEKHWTLPGGGIKKGESPERAALREVEEEVGILLSSVRKIGEYRSNREYKADTIHCFYATANSPKISIDKGEILEAAWFTLQTIPSFRSTATEKVLDLYRSSS</sequence>
<evidence type="ECO:0000313" key="5">
    <source>
        <dbReference type="EMBL" id="OGY57424.1"/>
    </source>
</evidence>
<protein>
    <recommendedName>
        <fullName evidence="4">Nudix hydrolase domain-containing protein</fullName>
    </recommendedName>
</protein>
<dbReference type="PANTHER" id="PTHR43046">
    <property type="entry name" value="GDP-MANNOSE MANNOSYL HYDROLASE"/>
    <property type="match status" value="1"/>
</dbReference>
<organism evidence="5 6">
    <name type="scientific">Candidatus Colwellbacteria bacterium RIFCSPHIGHO2_02_FULL_43_15</name>
    <dbReference type="NCBI Taxonomy" id="1797686"/>
    <lineage>
        <taxon>Bacteria</taxon>
        <taxon>Candidatus Colwelliibacteriota</taxon>
    </lineage>
</organism>
<comment type="similarity">
    <text evidence="3">Belongs to the Nudix hydrolase family.</text>
</comment>
<dbReference type="Gene3D" id="3.90.79.10">
    <property type="entry name" value="Nucleoside Triphosphate Pyrophosphohydrolase"/>
    <property type="match status" value="1"/>
</dbReference>
<dbReference type="EMBL" id="MHIU01000033">
    <property type="protein sequence ID" value="OGY57424.1"/>
    <property type="molecule type" value="Genomic_DNA"/>
</dbReference>
<dbReference type="SUPFAM" id="SSF55811">
    <property type="entry name" value="Nudix"/>
    <property type="match status" value="1"/>
</dbReference>
<dbReference type="InterPro" id="IPR015797">
    <property type="entry name" value="NUDIX_hydrolase-like_dom_sf"/>
</dbReference>
<keyword evidence="2 3" id="KW-0378">Hydrolase</keyword>